<dbReference type="GO" id="GO:0003677">
    <property type="term" value="F:DNA binding"/>
    <property type="evidence" value="ECO:0007669"/>
    <property type="project" value="UniProtKB-UniRule"/>
</dbReference>
<gene>
    <name evidence="6" type="ORF">GJ688_11465</name>
</gene>
<protein>
    <submittedName>
        <fullName evidence="6">TetR family transcriptional regulator</fullName>
    </submittedName>
</protein>
<dbReference type="AlphaFoldDB" id="A0A6I3SLG7"/>
<dbReference type="RefSeq" id="WP_155476692.1">
    <property type="nucleotide sequence ID" value="NZ_WNKU01000012.1"/>
</dbReference>
<evidence type="ECO:0000313" key="6">
    <source>
        <dbReference type="EMBL" id="MTV49595.1"/>
    </source>
</evidence>
<keyword evidence="7" id="KW-1185">Reference proteome</keyword>
<proteinExistence type="predicted"/>
<dbReference type="EMBL" id="WNKU01000012">
    <property type="protein sequence ID" value="MTV49595.1"/>
    <property type="molecule type" value="Genomic_DNA"/>
</dbReference>
<feature type="domain" description="HTH tetR-type" evidence="5">
    <location>
        <begin position="5"/>
        <end position="65"/>
    </location>
</feature>
<evidence type="ECO:0000256" key="1">
    <source>
        <dbReference type="ARBA" id="ARBA00023015"/>
    </source>
</evidence>
<name>A0A6I3SLG7_HELMO</name>
<keyword evidence="2 4" id="KW-0238">DNA-binding</keyword>
<dbReference type="InterPro" id="IPR009057">
    <property type="entry name" value="Homeodomain-like_sf"/>
</dbReference>
<comment type="caution">
    <text evidence="6">The sequence shown here is derived from an EMBL/GenBank/DDBJ whole genome shotgun (WGS) entry which is preliminary data.</text>
</comment>
<dbReference type="PANTHER" id="PTHR43479:SF11">
    <property type="entry name" value="ACREF_ENVCD OPERON REPRESSOR-RELATED"/>
    <property type="match status" value="1"/>
</dbReference>
<dbReference type="FunFam" id="1.10.10.60:FF:000141">
    <property type="entry name" value="TetR family transcriptional regulator"/>
    <property type="match status" value="1"/>
</dbReference>
<dbReference type="Gene3D" id="1.10.357.10">
    <property type="entry name" value="Tetracycline Repressor, domain 2"/>
    <property type="match status" value="1"/>
</dbReference>
<dbReference type="Gene3D" id="1.10.10.60">
    <property type="entry name" value="Homeodomain-like"/>
    <property type="match status" value="1"/>
</dbReference>
<organism evidence="6 7">
    <name type="scientific">Heliobacterium mobile</name>
    <name type="common">Heliobacillus mobilis</name>
    <dbReference type="NCBI Taxonomy" id="28064"/>
    <lineage>
        <taxon>Bacteria</taxon>
        <taxon>Bacillati</taxon>
        <taxon>Bacillota</taxon>
        <taxon>Clostridia</taxon>
        <taxon>Eubacteriales</taxon>
        <taxon>Heliobacteriaceae</taxon>
        <taxon>Heliobacterium</taxon>
    </lineage>
</organism>
<dbReference type="GO" id="GO:0045892">
    <property type="term" value="P:negative regulation of DNA-templated transcription"/>
    <property type="evidence" value="ECO:0007669"/>
    <property type="project" value="UniProtKB-ARBA"/>
</dbReference>
<dbReference type="Pfam" id="PF17932">
    <property type="entry name" value="TetR_C_24"/>
    <property type="match status" value="1"/>
</dbReference>
<dbReference type="InterPro" id="IPR050624">
    <property type="entry name" value="HTH-type_Tx_Regulator"/>
</dbReference>
<dbReference type="InterPro" id="IPR036271">
    <property type="entry name" value="Tet_transcr_reg_TetR-rel_C_sf"/>
</dbReference>
<dbReference type="InterPro" id="IPR041490">
    <property type="entry name" value="KstR2_TetR_C"/>
</dbReference>
<dbReference type="SUPFAM" id="SSF46689">
    <property type="entry name" value="Homeodomain-like"/>
    <property type="match status" value="1"/>
</dbReference>
<dbReference type="InterPro" id="IPR001647">
    <property type="entry name" value="HTH_TetR"/>
</dbReference>
<feature type="DNA-binding region" description="H-T-H motif" evidence="4">
    <location>
        <begin position="28"/>
        <end position="47"/>
    </location>
</feature>
<keyword evidence="1" id="KW-0805">Transcription regulation</keyword>
<evidence type="ECO:0000313" key="7">
    <source>
        <dbReference type="Proteomes" id="UP000430670"/>
    </source>
</evidence>
<evidence type="ECO:0000256" key="3">
    <source>
        <dbReference type="ARBA" id="ARBA00023163"/>
    </source>
</evidence>
<accession>A0A6I3SLG7</accession>
<dbReference type="Proteomes" id="UP000430670">
    <property type="component" value="Unassembled WGS sequence"/>
</dbReference>
<sequence length="197" mass="22835">MKPDKDKRSRILLAAVQAFSKQGYHKTKIEQIAQKADVGKGTVYEYFASKEQLFFEMIKYSFAQYRYYIQEAVVKEKKVDGKLRAFITQHFQFAEEYSTLARVIFLENINQDGSLHRWFLEERQQHIAWLEQLLAQAKQQGEIVEISEKVLARAIFGAVASVGHMYIQEKSALNRRDVTEQLLSTFLSGITKNTIST</sequence>
<keyword evidence="3" id="KW-0804">Transcription</keyword>
<evidence type="ECO:0000256" key="4">
    <source>
        <dbReference type="PROSITE-ProRule" id="PRU00335"/>
    </source>
</evidence>
<dbReference type="SUPFAM" id="SSF48498">
    <property type="entry name" value="Tetracyclin repressor-like, C-terminal domain"/>
    <property type="match status" value="1"/>
</dbReference>
<dbReference type="PROSITE" id="PS50977">
    <property type="entry name" value="HTH_TETR_2"/>
    <property type="match status" value="1"/>
</dbReference>
<evidence type="ECO:0000259" key="5">
    <source>
        <dbReference type="PROSITE" id="PS50977"/>
    </source>
</evidence>
<reference evidence="6 7" key="1">
    <citation type="submission" date="2019-11" db="EMBL/GenBank/DDBJ databases">
        <title>Whole-genome sequence of a the green, strictly anaerobic photosynthetic bacterium Heliobacillus mobilis DSM 6151.</title>
        <authorList>
            <person name="Kyndt J.A."/>
            <person name="Meyer T.E."/>
        </authorList>
    </citation>
    <scope>NUCLEOTIDE SEQUENCE [LARGE SCALE GENOMIC DNA]</scope>
    <source>
        <strain evidence="6 7">DSM 6151</strain>
    </source>
</reference>
<evidence type="ECO:0000256" key="2">
    <source>
        <dbReference type="ARBA" id="ARBA00023125"/>
    </source>
</evidence>
<dbReference type="PRINTS" id="PR00455">
    <property type="entry name" value="HTHTETR"/>
</dbReference>
<dbReference type="OrthoDB" id="9812993at2"/>
<dbReference type="PANTHER" id="PTHR43479">
    <property type="entry name" value="ACREF/ENVCD OPERON REPRESSOR-RELATED"/>
    <property type="match status" value="1"/>
</dbReference>
<dbReference type="Pfam" id="PF00440">
    <property type="entry name" value="TetR_N"/>
    <property type="match status" value="1"/>
</dbReference>